<dbReference type="EC" id="4.1.1.20" evidence="5 6"/>
<accession>A0A098LDN2</accession>
<dbReference type="HAMAP" id="MF_02120">
    <property type="entry name" value="LysA"/>
    <property type="match status" value="1"/>
</dbReference>
<feature type="binding site" evidence="5">
    <location>
        <position position="311"/>
    </location>
    <ligand>
        <name>substrate</name>
    </ligand>
</feature>
<dbReference type="UniPathway" id="UPA00034">
    <property type="reaction ID" value="UER00027"/>
</dbReference>
<evidence type="ECO:0000313" key="11">
    <source>
        <dbReference type="EMBL" id="GAL84554.1"/>
    </source>
</evidence>
<dbReference type="Gene3D" id="3.20.20.10">
    <property type="entry name" value="Alanine racemase"/>
    <property type="match status" value="1"/>
</dbReference>
<comment type="catalytic activity">
    <reaction evidence="5 8">
        <text>meso-2,6-diaminopimelate + H(+) = L-lysine + CO2</text>
        <dbReference type="Rhea" id="RHEA:15101"/>
        <dbReference type="ChEBI" id="CHEBI:15378"/>
        <dbReference type="ChEBI" id="CHEBI:16526"/>
        <dbReference type="ChEBI" id="CHEBI:32551"/>
        <dbReference type="ChEBI" id="CHEBI:57791"/>
        <dbReference type="EC" id="4.1.1.20"/>
    </reaction>
</comment>
<dbReference type="InterPro" id="IPR029066">
    <property type="entry name" value="PLP-binding_barrel"/>
</dbReference>
<evidence type="ECO:0000259" key="9">
    <source>
        <dbReference type="Pfam" id="PF00278"/>
    </source>
</evidence>
<dbReference type="InterPro" id="IPR002986">
    <property type="entry name" value="DAP_deCOOHase_LysA"/>
</dbReference>
<dbReference type="SUPFAM" id="SSF50621">
    <property type="entry name" value="Alanine racemase C-terminal domain-like"/>
    <property type="match status" value="1"/>
</dbReference>
<feature type="active site" description="Proton donor" evidence="7">
    <location>
        <position position="337"/>
    </location>
</feature>
<dbReference type="InterPro" id="IPR000183">
    <property type="entry name" value="Orn/DAP/Arg_de-COase"/>
</dbReference>
<organism evidence="11 12">
    <name type="scientific">Sporocytophaga myxococcoides</name>
    <dbReference type="NCBI Taxonomy" id="153721"/>
    <lineage>
        <taxon>Bacteria</taxon>
        <taxon>Pseudomonadati</taxon>
        <taxon>Bacteroidota</taxon>
        <taxon>Cytophagia</taxon>
        <taxon>Cytophagales</taxon>
        <taxon>Cytophagaceae</taxon>
        <taxon>Sporocytophaga</taxon>
    </lineage>
</organism>
<comment type="subunit">
    <text evidence="5">Homodimer.</text>
</comment>
<dbReference type="STRING" id="153721.MYP_1782"/>
<comment type="caution">
    <text evidence="5">Lacks conserved residue(s) required for the propagation of feature annotation.</text>
</comment>
<feature type="modified residue" description="N6-(pyridoxal phosphate)lysine" evidence="5 7">
    <location>
        <position position="57"/>
    </location>
</feature>
<feature type="domain" description="Orn/DAP/Arg decarboxylase 2 C-terminal" evidence="9">
    <location>
        <begin position="27"/>
        <end position="363"/>
    </location>
</feature>
<dbReference type="FunFam" id="3.20.20.10:FF:000003">
    <property type="entry name" value="Diaminopimelate decarboxylase"/>
    <property type="match status" value="1"/>
</dbReference>
<comment type="pathway">
    <text evidence="5 8">Amino-acid biosynthesis; L-lysine biosynthesis via DAP pathway; L-lysine from DL-2,6-diaminopimelate: step 1/1.</text>
</comment>
<evidence type="ECO:0000313" key="12">
    <source>
        <dbReference type="Proteomes" id="UP000030185"/>
    </source>
</evidence>
<dbReference type="GO" id="GO:0008836">
    <property type="term" value="F:diaminopimelate decarboxylase activity"/>
    <property type="evidence" value="ECO:0007669"/>
    <property type="project" value="UniProtKB-UniRule"/>
</dbReference>
<evidence type="ECO:0000256" key="3">
    <source>
        <dbReference type="ARBA" id="ARBA00022898"/>
    </source>
</evidence>
<keyword evidence="2 5" id="KW-0210">Decarboxylase</keyword>
<dbReference type="SUPFAM" id="SSF51419">
    <property type="entry name" value="PLP-binding barrel"/>
    <property type="match status" value="1"/>
</dbReference>
<feature type="binding site" evidence="5">
    <location>
        <position position="365"/>
    </location>
    <ligand>
        <name>pyridoxal 5'-phosphate</name>
        <dbReference type="ChEBI" id="CHEBI:597326"/>
    </ligand>
</feature>
<keyword evidence="3 5" id="KW-0663">Pyridoxal phosphate</keyword>
<dbReference type="GO" id="GO:0030170">
    <property type="term" value="F:pyridoxal phosphate binding"/>
    <property type="evidence" value="ECO:0007669"/>
    <property type="project" value="UniProtKB-UniRule"/>
</dbReference>
<evidence type="ECO:0000256" key="8">
    <source>
        <dbReference type="RuleBase" id="RU003738"/>
    </source>
</evidence>
<dbReference type="NCBIfam" id="TIGR01048">
    <property type="entry name" value="lysA"/>
    <property type="match status" value="1"/>
</dbReference>
<dbReference type="PRINTS" id="PR01181">
    <property type="entry name" value="DAPDCRBXLASE"/>
</dbReference>
<gene>
    <name evidence="5" type="primary">lysA</name>
    <name evidence="11" type="ORF">MYP_1782</name>
</gene>
<keyword evidence="12" id="KW-1185">Reference proteome</keyword>
<comment type="similarity">
    <text evidence="5">Belongs to the Orn/Lys/Arg decarboxylase class-II family. LysA subfamily.</text>
</comment>
<keyword evidence="5" id="KW-0028">Amino-acid biosynthesis</keyword>
<evidence type="ECO:0000256" key="5">
    <source>
        <dbReference type="HAMAP-Rule" id="MF_02120"/>
    </source>
</evidence>
<feature type="binding site" evidence="5">
    <location>
        <position position="227"/>
    </location>
    <ligand>
        <name>pyridoxal 5'-phosphate</name>
        <dbReference type="ChEBI" id="CHEBI:597326"/>
    </ligand>
</feature>
<comment type="cofactor">
    <cofactor evidence="1 5 7 8">
        <name>pyridoxal 5'-phosphate</name>
        <dbReference type="ChEBI" id="CHEBI:597326"/>
    </cofactor>
</comment>
<sequence>MLLKEVNYQIQGVELAEIAKEFGSPVYVYDAEKILSQFQRLKNAFSGVNLKIKYAAKALTNQAILKLLNKAGSGIDVVSLQELELGLLAGFEAKDIMFTPNCVAYEEIQAGVKKGVTINLDNLPFLEKFGKEYGSSVPCCIRINPHIDAGGNVKIMTGHKESKFGISIEQFPEILNIVSKYNIDIIGLHIHSGSDFKSADAFVKAADILFDLSNNFKNLRFLDFGSGFKVAYKEGDYTTDIAELGEKMSSSFQQFCKKYGRDLELWFEPGKFLVSESGYLLVQTNVVKETPDLTFVGVNSGLNHLIRPMMYGAYHSIVNISNPSGVEKPYNVVGYICETDTFGSGLVMNEVREGDILAIKNAGAYGFSMSSNYNSRFRPAEVLVYKGKAHLIRKRETMEDLLRNQVNLEL</sequence>
<dbReference type="AlphaFoldDB" id="A0A098LDN2"/>
<feature type="binding site" evidence="5">
    <location>
        <position position="307"/>
    </location>
    <ligand>
        <name>substrate</name>
    </ligand>
</feature>
<evidence type="ECO:0000256" key="4">
    <source>
        <dbReference type="ARBA" id="ARBA00023239"/>
    </source>
</evidence>
<dbReference type="PRINTS" id="PR01179">
    <property type="entry name" value="ODADCRBXLASE"/>
</dbReference>
<evidence type="ECO:0000256" key="2">
    <source>
        <dbReference type="ARBA" id="ARBA00022793"/>
    </source>
</evidence>
<dbReference type="PROSITE" id="PS00878">
    <property type="entry name" value="ODR_DC_2_1"/>
    <property type="match status" value="1"/>
</dbReference>
<evidence type="ECO:0000256" key="7">
    <source>
        <dbReference type="PIRSR" id="PIRSR600183-50"/>
    </source>
</evidence>
<dbReference type="Proteomes" id="UP000030185">
    <property type="component" value="Unassembled WGS sequence"/>
</dbReference>
<dbReference type="PANTHER" id="PTHR43727:SF2">
    <property type="entry name" value="GROUP IV DECARBOXYLASE"/>
    <property type="match status" value="1"/>
</dbReference>
<evidence type="ECO:0000259" key="10">
    <source>
        <dbReference type="Pfam" id="PF02784"/>
    </source>
</evidence>
<dbReference type="OrthoDB" id="9802241at2"/>
<reference evidence="11 12" key="1">
    <citation type="submission" date="2014-09" db="EMBL/GenBank/DDBJ databases">
        <title>Sporocytophaga myxococcoides PG-01 genome sequencing.</title>
        <authorList>
            <person name="Liu L."/>
            <person name="Gao P.J."/>
            <person name="Chen G.J."/>
            <person name="Wang L.S."/>
        </authorList>
    </citation>
    <scope>NUCLEOTIDE SEQUENCE [LARGE SCALE GENOMIC DNA]</scope>
    <source>
        <strain evidence="11 12">PG-01</strain>
    </source>
</reference>
<proteinExistence type="inferred from homology"/>
<evidence type="ECO:0000256" key="6">
    <source>
        <dbReference type="NCBIfam" id="TIGR01048"/>
    </source>
</evidence>
<dbReference type="Gene3D" id="2.40.37.10">
    <property type="entry name" value="Lyase, Ornithine Decarboxylase, Chain A, domain 1"/>
    <property type="match status" value="1"/>
</dbReference>
<dbReference type="PANTHER" id="PTHR43727">
    <property type="entry name" value="DIAMINOPIMELATE DECARBOXYLASE"/>
    <property type="match status" value="1"/>
</dbReference>
<evidence type="ECO:0000256" key="1">
    <source>
        <dbReference type="ARBA" id="ARBA00001933"/>
    </source>
</evidence>
<dbReference type="EMBL" id="BBLT01000003">
    <property type="protein sequence ID" value="GAL84554.1"/>
    <property type="molecule type" value="Genomic_DNA"/>
</dbReference>
<feature type="binding site" evidence="5">
    <location>
        <position position="365"/>
    </location>
    <ligand>
        <name>substrate</name>
    </ligand>
</feature>
<dbReference type="RefSeq" id="WP_045461646.1">
    <property type="nucleotide sequence ID" value="NZ_BBLT01000003.1"/>
</dbReference>
<protein>
    <recommendedName>
        <fullName evidence="5 6">Diaminopimelate decarboxylase</fullName>
        <shortName evidence="5">DAP decarboxylase</shortName>
        <shortName evidence="5">DAPDC</shortName>
        <ecNumber evidence="5 6">4.1.1.20</ecNumber>
    </recommendedName>
</protein>
<dbReference type="eggNOG" id="COG0019">
    <property type="taxonomic scope" value="Bacteria"/>
</dbReference>
<feature type="binding site" evidence="5">
    <location>
        <position position="338"/>
    </location>
    <ligand>
        <name>substrate</name>
    </ligand>
</feature>
<feature type="domain" description="Orn/DAP/Arg decarboxylase 2 N-terminal" evidence="10">
    <location>
        <begin position="32"/>
        <end position="275"/>
    </location>
</feature>
<keyword evidence="5 8" id="KW-0457">Lysine biosynthesis</keyword>
<keyword evidence="4 5" id="KW-0456">Lyase</keyword>
<dbReference type="InterPro" id="IPR009006">
    <property type="entry name" value="Ala_racemase/Decarboxylase_C"/>
</dbReference>
<comment type="function">
    <text evidence="5">Specifically catalyzes the decarboxylation of meso-diaminopimelate (meso-DAP) to L-lysine.</text>
</comment>
<dbReference type="CDD" id="cd06828">
    <property type="entry name" value="PLPDE_III_DapDC"/>
    <property type="match status" value="1"/>
</dbReference>
<dbReference type="Pfam" id="PF02784">
    <property type="entry name" value="Orn_Arg_deC_N"/>
    <property type="match status" value="1"/>
</dbReference>
<comment type="caution">
    <text evidence="11">The sequence shown here is derived from an EMBL/GenBank/DDBJ whole genome shotgun (WGS) entry which is preliminary data.</text>
</comment>
<dbReference type="Pfam" id="PF00278">
    <property type="entry name" value="Orn_DAP_Arg_deC"/>
    <property type="match status" value="1"/>
</dbReference>
<dbReference type="InterPro" id="IPR022653">
    <property type="entry name" value="De-COase2_pyr-phos_BS"/>
</dbReference>
<name>A0A098LDN2_9BACT</name>
<dbReference type="GO" id="GO:0009089">
    <property type="term" value="P:lysine biosynthetic process via diaminopimelate"/>
    <property type="evidence" value="ECO:0007669"/>
    <property type="project" value="UniProtKB-UniRule"/>
</dbReference>
<dbReference type="InterPro" id="IPR022643">
    <property type="entry name" value="De-COase2_C"/>
</dbReference>
<dbReference type="InterPro" id="IPR022644">
    <property type="entry name" value="De-COase2_N"/>
</dbReference>